<dbReference type="GO" id="GO:0016829">
    <property type="term" value="F:lyase activity"/>
    <property type="evidence" value="ECO:0007669"/>
    <property type="project" value="UniProtKB-KW"/>
</dbReference>
<dbReference type="EMBL" id="JAHWGI010001183">
    <property type="protein sequence ID" value="KAK3924426.1"/>
    <property type="molecule type" value="Genomic_DNA"/>
</dbReference>
<evidence type="ECO:0000313" key="2">
    <source>
        <dbReference type="Proteomes" id="UP001219518"/>
    </source>
</evidence>
<gene>
    <name evidence="1" type="ORF">KUF71_012377</name>
</gene>
<reference evidence="1" key="2">
    <citation type="journal article" date="2023" name="BMC Genomics">
        <title>Pest status, molecular evolution, and epigenetic factors derived from the genome assembly of Frankliniella fusca, a thysanopteran phytovirus vector.</title>
        <authorList>
            <person name="Catto M.A."/>
            <person name="Labadie P.E."/>
            <person name="Jacobson A.L."/>
            <person name="Kennedy G.G."/>
            <person name="Srinivasan R."/>
            <person name="Hunt B.G."/>
        </authorList>
    </citation>
    <scope>NUCLEOTIDE SEQUENCE</scope>
    <source>
        <strain evidence="1">PL_HMW_Pooled</strain>
    </source>
</reference>
<keyword evidence="1" id="KW-0456">Lyase</keyword>
<accession>A0AAE1LLB4</accession>
<organism evidence="1 2">
    <name type="scientific">Frankliniella fusca</name>
    <dbReference type="NCBI Taxonomy" id="407009"/>
    <lineage>
        <taxon>Eukaryota</taxon>
        <taxon>Metazoa</taxon>
        <taxon>Ecdysozoa</taxon>
        <taxon>Arthropoda</taxon>
        <taxon>Hexapoda</taxon>
        <taxon>Insecta</taxon>
        <taxon>Pterygota</taxon>
        <taxon>Neoptera</taxon>
        <taxon>Paraneoptera</taxon>
        <taxon>Thysanoptera</taxon>
        <taxon>Terebrantia</taxon>
        <taxon>Thripoidea</taxon>
        <taxon>Thripidae</taxon>
        <taxon>Frankliniella</taxon>
    </lineage>
</organism>
<proteinExistence type="predicted"/>
<reference evidence="1" key="1">
    <citation type="submission" date="2021-07" db="EMBL/GenBank/DDBJ databases">
        <authorList>
            <person name="Catto M.A."/>
            <person name="Jacobson A."/>
            <person name="Kennedy G."/>
            <person name="Labadie P."/>
            <person name="Hunt B.G."/>
            <person name="Srinivasan R."/>
        </authorList>
    </citation>
    <scope>NUCLEOTIDE SEQUENCE</scope>
    <source>
        <strain evidence="1">PL_HMW_Pooled</strain>
        <tissue evidence="1">Head</tissue>
    </source>
</reference>
<dbReference type="AlphaFoldDB" id="A0AAE1LLB4"/>
<evidence type="ECO:0000313" key="1">
    <source>
        <dbReference type="EMBL" id="KAK3924426.1"/>
    </source>
</evidence>
<keyword evidence="2" id="KW-1185">Reference proteome</keyword>
<comment type="caution">
    <text evidence="1">The sequence shown here is derived from an EMBL/GenBank/DDBJ whole genome shotgun (WGS) entry which is preliminary data.</text>
</comment>
<sequence length="60" mass="7346">MQMNRDNRINETVLRKTNFSLFCCLRVLLNHENHMQMNRDNRINETVLRKTIFSLFCCLR</sequence>
<dbReference type="Proteomes" id="UP001219518">
    <property type="component" value="Unassembled WGS sequence"/>
</dbReference>
<name>A0AAE1LLB4_9NEOP</name>
<protein>
    <submittedName>
        <fullName evidence="1">Argininosuccinate lyase</fullName>
    </submittedName>
</protein>